<accession>A0ABP9CTQ8</accession>
<evidence type="ECO:0000256" key="1">
    <source>
        <dbReference type="SAM" id="MobiDB-lite"/>
    </source>
</evidence>
<keyword evidence="2" id="KW-1133">Transmembrane helix</keyword>
<gene>
    <name evidence="3" type="ORF">GCM10023353_26260</name>
</gene>
<feature type="compositionally biased region" description="Low complexity" evidence="1">
    <location>
        <begin position="20"/>
        <end position="36"/>
    </location>
</feature>
<name>A0ABP9CTQ8_9ACTN</name>
<dbReference type="InterPro" id="IPR021403">
    <property type="entry name" value="DUF3043"/>
</dbReference>
<sequence>MKFLRREASDAQPTPDDPASDTAPSPNDATTDSSGGPDYGPGPDGRAAGSGRATEAKGRPTPKRNASEKRRGPVGPAPMTAKEARARRRIHRDGTKKSREERKSESAERRAAMADRRERMMAGEEKFLPARDRGPERRYVRNIVDSRRHLVGLFMPLAIVMIMSLFLAPNIQAVVSLFMLIMVVLMMIEGFFLSRRTFARVAERYPDVVDSRFSLGWYAFVRASQLRRMRTPRPEVSVGDEV</sequence>
<dbReference type="EMBL" id="BAABKQ010000001">
    <property type="protein sequence ID" value="GAA4818045.1"/>
    <property type="molecule type" value="Genomic_DNA"/>
</dbReference>
<dbReference type="Proteomes" id="UP001500839">
    <property type="component" value="Unassembled WGS sequence"/>
</dbReference>
<feature type="compositionally biased region" description="Basic and acidic residues" evidence="1">
    <location>
        <begin position="92"/>
        <end position="116"/>
    </location>
</feature>
<keyword evidence="2" id="KW-0472">Membrane</keyword>
<comment type="caution">
    <text evidence="3">The sequence shown here is derived from an EMBL/GenBank/DDBJ whole genome shotgun (WGS) entry which is preliminary data.</text>
</comment>
<evidence type="ECO:0000313" key="3">
    <source>
        <dbReference type="EMBL" id="GAA4818045.1"/>
    </source>
</evidence>
<dbReference type="Pfam" id="PF11241">
    <property type="entry name" value="DUF3043"/>
    <property type="match status" value="1"/>
</dbReference>
<keyword evidence="2" id="KW-0812">Transmembrane</keyword>
<evidence type="ECO:0000313" key="4">
    <source>
        <dbReference type="Proteomes" id="UP001500839"/>
    </source>
</evidence>
<feature type="region of interest" description="Disordered" evidence="1">
    <location>
        <begin position="1"/>
        <end position="116"/>
    </location>
</feature>
<feature type="transmembrane region" description="Helical" evidence="2">
    <location>
        <begin position="150"/>
        <end position="168"/>
    </location>
</feature>
<dbReference type="RefSeq" id="WP_307810744.1">
    <property type="nucleotide sequence ID" value="NZ_BAABKQ010000001.1"/>
</dbReference>
<evidence type="ECO:0000256" key="2">
    <source>
        <dbReference type="SAM" id="Phobius"/>
    </source>
</evidence>
<organism evidence="3 4">
    <name type="scientific">Tomitella cavernea</name>
    <dbReference type="NCBI Taxonomy" id="1387982"/>
    <lineage>
        <taxon>Bacteria</taxon>
        <taxon>Bacillati</taxon>
        <taxon>Actinomycetota</taxon>
        <taxon>Actinomycetes</taxon>
        <taxon>Mycobacteriales</taxon>
        <taxon>Tomitella</taxon>
    </lineage>
</organism>
<reference evidence="4" key="1">
    <citation type="journal article" date="2019" name="Int. J. Syst. Evol. Microbiol.">
        <title>The Global Catalogue of Microorganisms (GCM) 10K type strain sequencing project: providing services to taxonomists for standard genome sequencing and annotation.</title>
        <authorList>
            <consortium name="The Broad Institute Genomics Platform"/>
            <consortium name="The Broad Institute Genome Sequencing Center for Infectious Disease"/>
            <person name="Wu L."/>
            <person name="Ma J."/>
        </authorList>
    </citation>
    <scope>NUCLEOTIDE SEQUENCE [LARGE SCALE GENOMIC DNA]</scope>
    <source>
        <strain evidence="4">JCM 18542</strain>
    </source>
</reference>
<proteinExistence type="predicted"/>
<feature type="transmembrane region" description="Helical" evidence="2">
    <location>
        <begin position="174"/>
        <end position="194"/>
    </location>
</feature>
<protein>
    <submittedName>
        <fullName evidence="3">DUF3043 domain-containing protein</fullName>
    </submittedName>
</protein>
<keyword evidence="4" id="KW-1185">Reference proteome</keyword>